<organism evidence="2 3">
    <name type="scientific">Rhypophila decipiens</name>
    <dbReference type="NCBI Taxonomy" id="261697"/>
    <lineage>
        <taxon>Eukaryota</taxon>
        <taxon>Fungi</taxon>
        <taxon>Dikarya</taxon>
        <taxon>Ascomycota</taxon>
        <taxon>Pezizomycotina</taxon>
        <taxon>Sordariomycetes</taxon>
        <taxon>Sordariomycetidae</taxon>
        <taxon>Sordariales</taxon>
        <taxon>Naviculisporaceae</taxon>
        <taxon>Rhypophila</taxon>
    </lineage>
</organism>
<gene>
    <name evidence="2" type="ORF">QBC37DRAFT_398997</name>
</gene>
<protein>
    <submittedName>
        <fullName evidence="2">Uncharacterized protein</fullName>
    </submittedName>
</protein>
<feature type="chain" id="PRO_5042937291" evidence="1">
    <location>
        <begin position="20"/>
        <end position="118"/>
    </location>
</feature>
<keyword evidence="3" id="KW-1185">Reference proteome</keyword>
<proteinExistence type="predicted"/>
<dbReference type="Proteomes" id="UP001301769">
    <property type="component" value="Unassembled WGS sequence"/>
</dbReference>
<dbReference type="EMBL" id="MU858084">
    <property type="protein sequence ID" value="KAK4215067.1"/>
    <property type="molecule type" value="Genomic_DNA"/>
</dbReference>
<feature type="signal peptide" evidence="1">
    <location>
        <begin position="1"/>
        <end position="19"/>
    </location>
</feature>
<evidence type="ECO:0000313" key="3">
    <source>
        <dbReference type="Proteomes" id="UP001301769"/>
    </source>
</evidence>
<dbReference type="AlphaFoldDB" id="A0AAN6YFA8"/>
<evidence type="ECO:0000313" key="2">
    <source>
        <dbReference type="EMBL" id="KAK4215067.1"/>
    </source>
</evidence>
<name>A0AAN6YFA8_9PEZI</name>
<reference evidence="2" key="1">
    <citation type="journal article" date="2023" name="Mol. Phylogenet. Evol.">
        <title>Genome-scale phylogeny and comparative genomics of the fungal order Sordariales.</title>
        <authorList>
            <person name="Hensen N."/>
            <person name="Bonometti L."/>
            <person name="Westerberg I."/>
            <person name="Brannstrom I.O."/>
            <person name="Guillou S."/>
            <person name="Cros-Aarteil S."/>
            <person name="Calhoun S."/>
            <person name="Haridas S."/>
            <person name="Kuo A."/>
            <person name="Mondo S."/>
            <person name="Pangilinan J."/>
            <person name="Riley R."/>
            <person name="LaButti K."/>
            <person name="Andreopoulos B."/>
            <person name="Lipzen A."/>
            <person name="Chen C."/>
            <person name="Yan M."/>
            <person name="Daum C."/>
            <person name="Ng V."/>
            <person name="Clum A."/>
            <person name="Steindorff A."/>
            <person name="Ohm R.A."/>
            <person name="Martin F."/>
            <person name="Silar P."/>
            <person name="Natvig D.O."/>
            <person name="Lalanne C."/>
            <person name="Gautier V."/>
            <person name="Ament-Velasquez S.L."/>
            <person name="Kruys A."/>
            <person name="Hutchinson M.I."/>
            <person name="Powell A.J."/>
            <person name="Barry K."/>
            <person name="Miller A.N."/>
            <person name="Grigoriev I.V."/>
            <person name="Debuchy R."/>
            <person name="Gladieux P."/>
            <person name="Hiltunen Thoren M."/>
            <person name="Johannesson H."/>
        </authorList>
    </citation>
    <scope>NUCLEOTIDE SEQUENCE</scope>
    <source>
        <strain evidence="2">PSN293</strain>
    </source>
</reference>
<accession>A0AAN6YFA8</accession>
<comment type="caution">
    <text evidence="2">The sequence shown here is derived from an EMBL/GenBank/DDBJ whole genome shotgun (WGS) entry which is preliminary data.</text>
</comment>
<sequence length="118" mass="12041">MQFTKNLVALAGFFALAMAAPAAEPEAAPAAVEEAANLVARGTVTVTTYSGDVCNGSSDRVTITNGGYRCFPVSNKRSIGVTGDCTVVTWSGTDCRGGSYRAGQGCSSVLYGSVSIQC</sequence>
<reference evidence="2" key="2">
    <citation type="submission" date="2023-05" db="EMBL/GenBank/DDBJ databases">
        <authorList>
            <consortium name="Lawrence Berkeley National Laboratory"/>
            <person name="Steindorff A."/>
            <person name="Hensen N."/>
            <person name="Bonometti L."/>
            <person name="Westerberg I."/>
            <person name="Brannstrom I.O."/>
            <person name="Guillou S."/>
            <person name="Cros-Aarteil S."/>
            <person name="Calhoun S."/>
            <person name="Haridas S."/>
            <person name="Kuo A."/>
            <person name="Mondo S."/>
            <person name="Pangilinan J."/>
            <person name="Riley R."/>
            <person name="Labutti K."/>
            <person name="Andreopoulos B."/>
            <person name="Lipzen A."/>
            <person name="Chen C."/>
            <person name="Yanf M."/>
            <person name="Daum C."/>
            <person name="Ng V."/>
            <person name="Clum A."/>
            <person name="Ohm R."/>
            <person name="Martin F."/>
            <person name="Silar P."/>
            <person name="Natvig D."/>
            <person name="Lalanne C."/>
            <person name="Gautier V."/>
            <person name="Ament-Velasquez S.L."/>
            <person name="Kruys A."/>
            <person name="Hutchinson M.I."/>
            <person name="Powell A.J."/>
            <person name="Barry K."/>
            <person name="Miller A.N."/>
            <person name="Grigoriev I.V."/>
            <person name="Debuchy R."/>
            <person name="Gladieux P."/>
            <person name="Thoren M.H."/>
            <person name="Johannesson H."/>
        </authorList>
    </citation>
    <scope>NUCLEOTIDE SEQUENCE</scope>
    <source>
        <strain evidence="2">PSN293</strain>
    </source>
</reference>
<evidence type="ECO:0000256" key="1">
    <source>
        <dbReference type="SAM" id="SignalP"/>
    </source>
</evidence>
<keyword evidence="1" id="KW-0732">Signal</keyword>